<protein>
    <submittedName>
        <fullName evidence="1">Uncharacterized protein</fullName>
    </submittedName>
</protein>
<organism evidence="1 2">
    <name type="scientific">Panicum miliaceum</name>
    <name type="common">Proso millet</name>
    <name type="synonym">Broomcorn millet</name>
    <dbReference type="NCBI Taxonomy" id="4540"/>
    <lineage>
        <taxon>Eukaryota</taxon>
        <taxon>Viridiplantae</taxon>
        <taxon>Streptophyta</taxon>
        <taxon>Embryophyta</taxon>
        <taxon>Tracheophyta</taxon>
        <taxon>Spermatophyta</taxon>
        <taxon>Magnoliopsida</taxon>
        <taxon>Liliopsida</taxon>
        <taxon>Poales</taxon>
        <taxon>Poaceae</taxon>
        <taxon>PACMAD clade</taxon>
        <taxon>Panicoideae</taxon>
        <taxon>Panicodae</taxon>
        <taxon>Paniceae</taxon>
        <taxon>Panicinae</taxon>
        <taxon>Panicum</taxon>
        <taxon>Panicum sect. Panicum</taxon>
    </lineage>
</organism>
<evidence type="ECO:0000313" key="1">
    <source>
        <dbReference type="EMBL" id="RLM57977.1"/>
    </source>
</evidence>
<dbReference type="EMBL" id="PQIB02000017">
    <property type="protein sequence ID" value="RLM57977.1"/>
    <property type="molecule type" value="Genomic_DNA"/>
</dbReference>
<accession>A0A3L6PGJ1</accession>
<dbReference type="Proteomes" id="UP000275267">
    <property type="component" value="Unassembled WGS sequence"/>
</dbReference>
<dbReference type="SUPFAM" id="SSF49599">
    <property type="entry name" value="TRAF domain-like"/>
    <property type="match status" value="1"/>
</dbReference>
<reference evidence="2" key="1">
    <citation type="journal article" date="2019" name="Nat. Commun.">
        <title>The genome of broomcorn millet.</title>
        <authorList>
            <person name="Zou C."/>
            <person name="Miki D."/>
            <person name="Li D."/>
            <person name="Tang Q."/>
            <person name="Xiao L."/>
            <person name="Rajput S."/>
            <person name="Deng P."/>
            <person name="Jia W."/>
            <person name="Huang R."/>
            <person name="Zhang M."/>
            <person name="Sun Y."/>
            <person name="Hu J."/>
            <person name="Fu X."/>
            <person name="Schnable P.S."/>
            <person name="Li F."/>
            <person name="Zhang H."/>
            <person name="Feng B."/>
            <person name="Zhu X."/>
            <person name="Liu R."/>
            <person name="Schnable J.C."/>
            <person name="Zhu J.-K."/>
            <person name="Zhang H."/>
        </authorList>
    </citation>
    <scope>NUCLEOTIDE SEQUENCE [LARGE SCALE GENOMIC DNA]</scope>
</reference>
<evidence type="ECO:0000313" key="2">
    <source>
        <dbReference type="Proteomes" id="UP000275267"/>
    </source>
</evidence>
<keyword evidence="2" id="KW-1185">Reference proteome</keyword>
<sequence length="77" mass="7821">MSSSVAAAVGGEAMTSASAIVAEAVTGSHVLKIEGYSRTKRLGNGESIESSTFDGWDPAGQRGMDVTSVDIVINDSS</sequence>
<dbReference type="AlphaFoldDB" id="A0A3L6PGJ1"/>
<comment type="caution">
    <text evidence="1">The sequence shown here is derived from an EMBL/GenBank/DDBJ whole genome shotgun (WGS) entry which is preliminary data.</text>
</comment>
<proteinExistence type="predicted"/>
<name>A0A3L6PGJ1_PANMI</name>
<gene>
    <name evidence="1" type="ORF">C2845_PM18G11300</name>
</gene>